<accession>A0A8T0KQ64</accession>
<evidence type="ECO:0000313" key="4">
    <source>
        <dbReference type="EMBL" id="KAG2401262.1"/>
    </source>
</evidence>
<dbReference type="Pfam" id="PF00076">
    <property type="entry name" value="RRM_1"/>
    <property type="match status" value="1"/>
</dbReference>
<dbReference type="AlphaFoldDB" id="A0A8T0KQ64"/>
<feature type="compositionally biased region" description="Basic and acidic residues" evidence="2">
    <location>
        <begin position="172"/>
        <end position="211"/>
    </location>
</feature>
<dbReference type="InterPro" id="IPR050441">
    <property type="entry name" value="RBM"/>
</dbReference>
<dbReference type="Gene3D" id="3.30.70.330">
    <property type="match status" value="1"/>
</dbReference>
<dbReference type="GO" id="GO:0003723">
    <property type="term" value="F:RNA binding"/>
    <property type="evidence" value="ECO:0007669"/>
    <property type="project" value="UniProtKB-UniRule"/>
</dbReference>
<feature type="region of interest" description="Disordered" evidence="2">
    <location>
        <begin position="131"/>
        <end position="225"/>
    </location>
</feature>
<evidence type="ECO:0000256" key="2">
    <source>
        <dbReference type="SAM" id="MobiDB-lite"/>
    </source>
</evidence>
<dbReference type="Proteomes" id="UP000743370">
    <property type="component" value="Unassembled WGS sequence"/>
</dbReference>
<keyword evidence="4" id="KW-0687">Ribonucleoprotein</keyword>
<feature type="compositionally biased region" description="Basic residues" evidence="2">
    <location>
        <begin position="212"/>
        <end position="225"/>
    </location>
</feature>
<feature type="domain" description="RRM" evidence="3">
    <location>
        <begin position="53"/>
        <end position="131"/>
    </location>
</feature>
<evidence type="ECO:0000259" key="3">
    <source>
        <dbReference type="PROSITE" id="PS50102"/>
    </source>
</evidence>
<dbReference type="CDD" id="cd00590">
    <property type="entry name" value="RRM_SF"/>
    <property type="match status" value="1"/>
</dbReference>
<keyword evidence="1" id="KW-0694">RNA-binding</keyword>
<dbReference type="PANTHER" id="PTHR48034">
    <property type="entry name" value="TRANSFORMER-2 SEX-DETERMINING PROTEIN-RELATED"/>
    <property type="match status" value="1"/>
</dbReference>
<dbReference type="SUPFAM" id="SSF54928">
    <property type="entry name" value="RNA-binding domain, RBD"/>
    <property type="match status" value="1"/>
</dbReference>
<comment type="caution">
    <text evidence="4">The sequence shown here is derived from an EMBL/GenBank/DDBJ whole genome shotgun (WGS) entry which is preliminary data.</text>
</comment>
<protein>
    <submittedName>
        <fullName evidence="4">Ribonucleoprotein</fullName>
    </submittedName>
</protein>
<evidence type="ECO:0000313" key="5">
    <source>
        <dbReference type="Proteomes" id="UP000743370"/>
    </source>
</evidence>
<dbReference type="PROSITE" id="PS50102">
    <property type="entry name" value="RRM"/>
    <property type="match status" value="1"/>
</dbReference>
<dbReference type="InterPro" id="IPR000504">
    <property type="entry name" value="RRM_dom"/>
</dbReference>
<organism evidence="4 5">
    <name type="scientific">Phaseolus angularis</name>
    <name type="common">Azuki bean</name>
    <name type="synonym">Vigna angularis</name>
    <dbReference type="NCBI Taxonomy" id="3914"/>
    <lineage>
        <taxon>Eukaryota</taxon>
        <taxon>Viridiplantae</taxon>
        <taxon>Streptophyta</taxon>
        <taxon>Embryophyta</taxon>
        <taxon>Tracheophyta</taxon>
        <taxon>Spermatophyta</taxon>
        <taxon>Magnoliopsida</taxon>
        <taxon>eudicotyledons</taxon>
        <taxon>Gunneridae</taxon>
        <taxon>Pentapetalae</taxon>
        <taxon>rosids</taxon>
        <taxon>fabids</taxon>
        <taxon>Fabales</taxon>
        <taxon>Fabaceae</taxon>
        <taxon>Papilionoideae</taxon>
        <taxon>50 kb inversion clade</taxon>
        <taxon>NPAAA clade</taxon>
        <taxon>indigoferoid/millettioid clade</taxon>
        <taxon>Phaseoleae</taxon>
        <taxon>Vigna</taxon>
    </lineage>
</organism>
<name>A0A8T0KQ64_PHAAN</name>
<sequence>MVHTAESLVGLEADDQDQVHGNAVPGVALQKLTSYLMNLLSSQDSPDWRNPGNNLFVNFLPWWTTERDLQQLFSTQGEVVDSHLVRDFHTKESRGFAFVTMATTDDAERCIKKFDHTVQFDRVIVVERSMRQCPRTPTPGKYSGTRYDHEQRGRQTLSHSPRQQRDKHRYSRDRSRSLSPVRKEDRYRFSRDRSRSQTPIQKEDSYSTDRRGRSRSPRSHMRQRD</sequence>
<dbReference type="GO" id="GO:1990904">
    <property type="term" value="C:ribonucleoprotein complex"/>
    <property type="evidence" value="ECO:0007669"/>
    <property type="project" value="UniProtKB-KW"/>
</dbReference>
<reference evidence="4 5" key="1">
    <citation type="submission" date="2020-05" db="EMBL/GenBank/DDBJ databases">
        <title>Vigna angularis (adzuki bean) Var. LongXiaoDou No. 4 denovo assembly.</title>
        <authorList>
            <person name="Xiang H."/>
        </authorList>
    </citation>
    <scope>NUCLEOTIDE SEQUENCE [LARGE SCALE GENOMIC DNA]</scope>
    <source>
        <tissue evidence="4">Leaf</tissue>
    </source>
</reference>
<dbReference type="InterPro" id="IPR035979">
    <property type="entry name" value="RBD_domain_sf"/>
</dbReference>
<gene>
    <name evidence="4" type="ORF">HKW66_Vig0197020</name>
</gene>
<dbReference type="SMART" id="SM00360">
    <property type="entry name" value="RRM"/>
    <property type="match status" value="1"/>
</dbReference>
<dbReference type="EMBL" id="JABFOF010000003">
    <property type="protein sequence ID" value="KAG2401262.1"/>
    <property type="molecule type" value="Genomic_DNA"/>
</dbReference>
<dbReference type="InterPro" id="IPR012677">
    <property type="entry name" value="Nucleotide-bd_a/b_plait_sf"/>
</dbReference>
<evidence type="ECO:0000256" key="1">
    <source>
        <dbReference type="PROSITE-ProRule" id="PRU00176"/>
    </source>
</evidence>
<proteinExistence type="predicted"/>